<evidence type="ECO:0000313" key="2">
    <source>
        <dbReference type="Proteomes" id="UP000250369"/>
    </source>
</evidence>
<evidence type="ECO:0000313" key="1">
    <source>
        <dbReference type="EMBL" id="RAV19780.1"/>
    </source>
</evidence>
<gene>
    <name evidence="1" type="ORF">DQG23_17700</name>
</gene>
<dbReference type="AlphaFoldDB" id="A0A329MJA1"/>
<comment type="caution">
    <text evidence="1">The sequence shown here is derived from an EMBL/GenBank/DDBJ whole genome shotgun (WGS) entry which is preliminary data.</text>
</comment>
<dbReference type="InterPro" id="IPR019657">
    <property type="entry name" value="ComFB"/>
</dbReference>
<dbReference type="EMBL" id="QMFB01000010">
    <property type="protein sequence ID" value="RAV19780.1"/>
    <property type="molecule type" value="Genomic_DNA"/>
</dbReference>
<dbReference type="Pfam" id="PF10719">
    <property type="entry name" value="ComFB"/>
    <property type="match status" value="1"/>
</dbReference>
<keyword evidence="2" id="KW-1185">Reference proteome</keyword>
<proteinExistence type="predicted"/>
<organism evidence="1 2">
    <name type="scientific">Paenibacillus contaminans</name>
    <dbReference type="NCBI Taxonomy" id="450362"/>
    <lineage>
        <taxon>Bacteria</taxon>
        <taxon>Bacillati</taxon>
        <taxon>Bacillota</taxon>
        <taxon>Bacilli</taxon>
        <taxon>Bacillales</taxon>
        <taxon>Paenibacillaceae</taxon>
        <taxon>Paenibacillus</taxon>
    </lineage>
</organism>
<protein>
    <submittedName>
        <fullName evidence="1">Competence protein ComFB</fullName>
    </submittedName>
</protein>
<reference evidence="1 2" key="1">
    <citation type="journal article" date="2009" name="Int. J. Syst. Evol. Microbiol.">
        <title>Paenibacillus contaminans sp. nov., isolated from a contaminated laboratory plate.</title>
        <authorList>
            <person name="Chou J.H."/>
            <person name="Lee J.H."/>
            <person name="Lin M.C."/>
            <person name="Chang P.S."/>
            <person name="Arun A.B."/>
            <person name="Young C.C."/>
            <person name="Chen W.M."/>
        </authorList>
    </citation>
    <scope>NUCLEOTIDE SEQUENCE [LARGE SCALE GENOMIC DNA]</scope>
    <source>
        <strain evidence="1 2">CKOBP-6</strain>
    </source>
</reference>
<name>A0A329MJA1_9BACL</name>
<accession>A0A329MJA1</accession>
<sequence>MMTIHNMMEDVVKYCLKDWLTAGGNGHELDEKMQADVMAIALNNLPPKYVSSAKGEMFVQTQLRSQVETDVYRELSRAIEKVTQNKRESVLQEEAPK</sequence>
<dbReference type="Proteomes" id="UP000250369">
    <property type="component" value="Unassembled WGS sequence"/>
</dbReference>